<dbReference type="AlphaFoldDB" id="A0A0F5QFJ0"/>
<name>A0A0F5QFJ0_9HYPH</name>
<keyword evidence="2" id="KW-1185">Reference proteome</keyword>
<sequence length="70" mass="7937">MLEQKFARQQPSSLEAERRRLASAQLLGLGLELAALLAVPYRRRLMVLAPFRRHIARDLDPQVPSAPCED</sequence>
<gene>
    <name evidence="1" type="ORF">WH87_07725</name>
</gene>
<dbReference type="STRING" id="1293439.WH87_07725"/>
<dbReference type="EMBL" id="LANJ01000012">
    <property type="protein sequence ID" value="KKC38784.1"/>
    <property type="molecule type" value="Genomic_DNA"/>
</dbReference>
<dbReference type="Proteomes" id="UP000033411">
    <property type="component" value="Unassembled WGS sequence"/>
</dbReference>
<reference evidence="1 2" key="1">
    <citation type="submission" date="2015-03" db="EMBL/GenBank/DDBJ databases">
        <authorList>
            <person name="Lepp D."/>
            <person name="Hassan Y.I."/>
            <person name="Li X.-Z."/>
            <person name="Zhou T."/>
        </authorList>
    </citation>
    <scope>NUCLEOTIDE SEQUENCE [LARGE SCALE GENOMIC DNA]</scope>
    <source>
        <strain evidence="1 2">E84</strain>
    </source>
</reference>
<protein>
    <submittedName>
        <fullName evidence="1">Uncharacterized protein</fullName>
    </submittedName>
</protein>
<comment type="caution">
    <text evidence="1">The sequence shown here is derived from an EMBL/GenBank/DDBJ whole genome shotgun (WGS) entry which is preliminary data.</text>
</comment>
<proteinExistence type="predicted"/>
<evidence type="ECO:0000313" key="1">
    <source>
        <dbReference type="EMBL" id="KKC38784.1"/>
    </source>
</evidence>
<accession>A0A0F5QFJ0</accession>
<organism evidence="1 2">
    <name type="scientific">Devosia epidermidihirudinis</name>
    <dbReference type="NCBI Taxonomy" id="1293439"/>
    <lineage>
        <taxon>Bacteria</taxon>
        <taxon>Pseudomonadati</taxon>
        <taxon>Pseudomonadota</taxon>
        <taxon>Alphaproteobacteria</taxon>
        <taxon>Hyphomicrobiales</taxon>
        <taxon>Devosiaceae</taxon>
        <taxon>Devosia</taxon>
    </lineage>
</organism>
<evidence type="ECO:0000313" key="2">
    <source>
        <dbReference type="Proteomes" id="UP000033411"/>
    </source>
</evidence>
<dbReference type="PATRIC" id="fig|1293439.3.peg.1118"/>